<organism evidence="13 14">
    <name type="scientific">Leifsonia virtsii</name>
    <dbReference type="NCBI Taxonomy" id="3035915"/>
    <lineage>
        <taxon>Bacteria</taxon>
        <taxon>Bacillati</taxon>
        <taxon>Actinomycetota</taxon>
        <taxon>Actinomycetes</taxon>
        <taxon>Micrococcales</taxon>
        <taxon>Microbacteriaceae</taxon>
        <taxon>Leifsonia</taxon>
    </lineage>
</organism>
<dbReference type="Proteomes" id="UP001174210">
    <property type="component" value="Unassembled WGS sequence"/>
</dbReference>
<feature type="region of interest" description="Disordered" evidence="9">
    <location>
        <begin position="715"/>
        <end position="766"/>
    </location>
</feature>
<proteinExistence type="predicted"/>
<dbReference type="EMBL" id="JAROCB010000005">
    <property type="protein sequence ID" value="MDN4598895.1"/>
    <property type="molecule type" value="Genomic_DNA"/>
</dbReference>
<gene>
    <name evidence="13" type="ORF">P5G59_17210</name>
</gene>
<feature type="domain" description="Penicillin-binding protein transpeptidase" evidence="11">
    <location>
        <begin position="393"/>
        <end position="647"/>
    </location>
</feature>
<dbReference type="SUPFAM" id="SSF56601">
    <property type="entry name" value="beta-lactamase/transpeptidase-like"/>
    <property type="match status" value="1"/>
</dbReference>
<dbReference type="InterPro" id="IPR001264">
    <property type="entry name" value="Glyco_trans_51"/>
</dbReference>
<dbReference type="Pfam" id="PF00912">
    <property type="entry name" value="Transgly"/>
    <property type="match status" value="1"/>
</dbReference>
<dbReference type="Pfam" id="PF00905">
    <property type="entry name" value="Transpeptidase"/>
    <property type="match status" value="1"/>
</dbReference>
<dbReference type="InterPro" id="IPR012338">
    <property type="entry name" value="Beta-lactam/transpept-like"/>
</dbReference>
<feature type="domain" description="Glycosyl transferase family 51" evidence="12">
    <location>
        <begin position="73"/>
        <end position="284"/>
    </location>
</feature>
<evidence type="ECO:0000259" key="11">
    <source>
        <dbReference type="Pfam" id="PF00905"/>
    </source>
</evidence>
<dbReference type="RefSeq" id="WP_301220243.1">
    <property type="nucleotide sequence ID" value="NZ_JAROCB010000005.1"/>
</dbReference>
<feature type="chain" id="PRO_5045487323" evidence="10">
    <location>
        <begin position="33"/>
        <end position="766"/>
    </location>
</feature>
<keyword evidence="6" id="KW-0511">Multifunctional enzyme</keyword>
<dbReference type="PANTHER" id="PTHR32282:SF33">
    <property type="entry name" value="PEPTIDOGLYCAN GLYCOSYLTRANSFERASE"/>
    <property type="match status" value="1"/>
</dbReference>
<evidence type="ECO:0000256" key="10">
    <source>
        <dbReference type="SAM" id="SignalP"/>
    </source>
</evidence>
<evidence type="ECO:0000256" key="1">
    <source>
        <dbReference type="ARBA" id="ARBA00022645"/>
    </source>
</evidence>
<keyword evidence="3" id="KW-0328">Glycosyltransferase</keyword>
<evidence type="ECO:0000256" key="4">
    <source>
        <dbReference type="ARBA" id="ARBA00022679"/>
    </source>
</evidence>
<keyword evidence="1" id="KW-0121">Carboxypeptidase</keyword>
<dbReference type="PANTHER" id="PTHR32282">
    <property type="entry name" value="BINDING PROTEIN TRANSPEPTIDASE, PUTATIVE-RELATED"/>
    <property type="match status" value="1"/>
</dbReference>
<feature type="compositionally biased region" description="Low complexity" evidence="9">
    <location>
        <begin position="726"/>
        <end position="736"/>
    </location>
</feature>
<sequence>MRWGWAPALAGFVALSGVAGVLAAAAVTPAVALTGSAADSTISVFDGLPEYIKVEPLAQASTMYALSNGQQVPIATFYSQNRVEVGWDAISQNLKDAAIATEDPRFYEHGGVDVSGTLRGAVLTALHKSVQGGSSITQQYVKNILVQRCENKQPDPTATDAVQKKQLAVYEACYDDATKVDPSRKLKEMRYAIGLEKEYSKNEILQSYLNIALFGGRVYGVQSAAEYYFGVAAKDVNLQQAATLIAILNNPDNLRIDRPDSKENGAANGYKETLDRRNYVLDRMLTNGKITKEEHDAARATKVEPKITPTQNGCMTAQQYNAAFFCDYVERTIEQSSIFGKTEDDRTNYLTRGGLKIYTTLNLDLQNQAQQAISAYIPPTSPRLDLGSSNVSVEVGTGRVVTMVQNRQYDNTAAPAPGTTAVNYNTDYDYGGSEGFQTGSAYKVFDLLEWLQEGHSLYQSVNGTQHVFPQNQFHASDPCNDIGGAPWNVSNDEGESVTSTTVMNATAQSINTIFAKMATQLDLCGIKQRAQDLLVHGADEAQNPFMSNPSAVLGTNYIAPLTMATAYAGLANNGVACSPIAIDKIVDANGAEHAVPKSTCSATPIDPQIAAAAIYALQGVLRGGGTAASANPGDGVPIFGKTGTTDNSLENWLVTSTTKVAQATWVGNVQGQVALRSQSFQGIGGGNVKFAIAKRILTALNAAYGGAAFPSPNAKYTTAPTPPKQTGPTSPTAPAPGTGGGTGQGGQGGGPGQGGNQGGPAKPGKP</sequence>
<protein>
    <submittedName>
        <fullName evidence="13">Transglycosylase domain-containing protein</fullName>
    </submittedName>
</protein>
<keyword evidence="10" id="KW-0732">Signal</keyword>
<name>A0ABT8J1C6_9MICO</name>
<dbReference type="InterPro" id="IPR023346">
    <property type="entry name" value="Lysozyme-like_dom_sf"/>
</dbReference>
<keyword evidence="4" id="KW-0808">Transferase</keyword>
<keyword evidence="2" id="KW-0645">Protease</keyword>
<reference evidence="13" key="1">
    <citation type="submission" date="2023-03" db="EMBL/GenBank/DDBJ databases">
        <title>MT1 and MT2 Draft Genomes of Novel Species.</title>
        <authorList>
            <person name="Venkateswaran K."/>
        </authorList>
    </citation>
    <scope>NUCLEOTIDE SEQUENCE</scope>
    <source>
        <strain evidence="13">F6_8S_P_1A</strain>
    </source>
</reference>
<evidence type="ECO:0000256" key="5">
    <source>
        <dbReference type="ARBA" id="ARBA00022801"/>
    </source>
</evidence>
<dbReference type="Gene3D" id="1.10.3810.10">
    <property type="entry name" value="Biosynthetic peptidoglycan transglycosylase-like"/>
    <property type="match status" value="1"/>
</dbReference>
<feature type="signal peptide" evidence="10">
    <location>
        <begin position="1"/>
        <end position="32"/>
    </location>
</feature>
<evidence type="ECO:0000259" key="12">
    <source>
        <dbReference type="Pfam" id="PF00912"/>
    </source>
</evidence>
<comment type="catalytic activity">
    <reaction evidence="7">
        <text>Preferential cleavage: (Ac)2-L-Lys-D-Ala-|-D-Ala. Also transpeptidation of peptidyl-alanyl moieties that are N-acyl substituents of D-alanine.</text>
        <dbReference type="EC" id="3.4.16.4"/>
    </reaction>
</comment>
<comment type="caution">
    <text evidence="13">The sequence shown here is derived from an EMBL/GenBank/DDBJ whole genome shotgun (WGS) entry which is preliminary data.</text>
</comment>
<dbReference type="Gene3D" id="3.40.710.10">
    <property type="entry name" value="DD-peptidase/beta-lactamase superfamily"/>
    <property type="match status" value="1"/>
</dbReference>
<keyword evidence="5" id="KW-0378">Hydrolase</keyword>
<keyword evidence="14" id="KW-1185">Reference proteome</keyword>
<feature type="compositionally biased region" description="Gly residues" evidence="9">
    <location>
        <begin position="737"/>
        <end position="758"/>
    </location>
</feature>
<evidence type="ECO:0000256" key="6">
    <source>
        <dbReference type="ARBA" id="ARBA00023268"/>
    </source>
</evidence>
<accession>A0ABT8J1C6</accession>
<evidence type="ECO:0000256" key="3">
    <source>
        <dbReference type="ARBA" id="ARBA00022676"/>
    </source>
</evidence>
<dbReference type="SUPFAM" id="SSF53955">
    <property type="entry name" value="Lysozyme-like"/>
    <property type="match status" value="1"/>
</dbReference>
<evidence type="ECO:0000256" key="2">
    <source>
        <dbReference type="ARBA" id="ARBA00022670"/>
    </source>
</evidence>
<dbReference type="InterPro" id="IPR036950">
    <property type="entry name" value="PBP_transglycosylase"/>
</dbReference>
<evidence type="ECO:0000313" key="14">
    <source>
        <dbReference type="Proteomes" id="UP001174210"/>
    </source>
</evidence>
<evidence type="ECO:0000256" key="7">
    <source>
        <dbReference type="ARBA" id="ARBA00034000"/>
    </source>
</evidence>
<evidence type="ECO:0000256" key="8">
    <source>
        <dbReference type="ARBA" id="ARBA00049902"/>
    </source>
</evidence>
<comment type="catalytic activity">
    <reaction evidence="8">
        <text>[GlcNAc-(1-&gt;4)-Mur2Ac(oyl-L-Ala-gamma-D-Glu-L-Lys-D-Ala-D-Ala)](n)-di-trans,octa-cis-undecaprenyl diphosphate + beta-D-GlcNAc-(1-&gt;4)-Mur2Ac(oyl-L-Ala-gamma-D-Glu-L-Lys-D-Ala-D-Ala)-di-trans,octa-cis-undecaprenyl diphosphate = [GlcNAc-(1-&gt;4)-Mur2Ac(oyl-L-Ala-gamma-D-Glu-L-Lys-D-Ala-D-Ala)](n+1)-di-trans,octa-cis-undecaprenyl diphosphate + di-trans,octa-cis-undecaprenyl diphosphate + H(+)</text>
        <dbReference type="Rhea" id="RHEA:23708"/>
        <dbReference type="Rhea" id="RHEA-COMP:9602"/>
        <dbReference type="Rhea" id="RHEA-COMP:9603"/>
        <dbReference type="ChEBI" id="CHEBI:15378"/>
        <dbReference type="ChEBI" id="CHEBI:58405"/>
        <dbReference type="ChEBI" id="CHEBI:60033"/>
        <dbReference type="ChEBI" id="CHEBI:78435"/>
        <dbReference type="EC" id="2.4.99.28"/>
    </reaction>
</comment>
<evidence type="ECO:0000256" key="9">
    <source>
        <dbReference type="SAM" id="MobiDB-lite"/>
    </source>
</evidence>
<dbReference type="InterPro" id="IPR050396">
    <property type="entry name" value="Glycosyltr_51/Transpeptidase"/>
</dbReference>
<dbReference type="InterPro" id="IPR001460">
    <property type="entry name" value="PCN-bd_Tpept"/>
</dbReference>
<evidence type="ECO:0000313" key="13">
    <source>
        <dbReference type="EMBL" id="MDN4598895.1"/>
    </source>
</evidence>